<name>A0A8J5YHX8_9ROSI</name>
<dbReference type="SUPFAM" id="SSF56672">
    <property type="entry name" value="DNA/RNA polymerases"/>
    <property type="match status" value="1"/>
</dbReference>
<evidence type="ECO:0000313" key="2">
    <source>
        <dbReference type="EMBL" id="KAG8481752.1"/>
    </source>
</evidence>
<reference evidence="2 3" key="1">
    <citation type="journal article" date="2021" name="bioRxiv">
        <title>The Gossypium anomalum genome as a resource for cotton improvement and evolutionary analysis of hybrid incompatibility.</title>
        <authorList>
            <person name="Grover C.E."/>
            <person name="Yuan D."/>
            <person name="Arick M.A."/>
            <person name="Miller E.R."/>
            <person name="Hu G."/>
            <person name="Peterson D.G."/>
            <person name="Wendel J.F."/>
            <person name="Udall J.A."/>
        </authorList>
    </citation>
    <scope>NUCLEOTIDE SEQUENCE [LARGE SCALE GENOMIC DNA]</scope>
    <source>
        <strain evidence="2">JFW-Udall</strain>
        <tissue evidence="2">Leaf</tissue>
    </source>
</reference>
<gene>
    <name evidence="2" type="ORF">CXB51_027230</name>
</gene>
<organism evidence="2 3">
    <name type="scientific">Gossypium anomalum</name>
    <dbReference type="NCBI Taxonomy" id="47600"/>
    <lineage>
        <taxon>Eukaryota</taxon>
        <taxon>Viridiplantae</taxon>
        <taxon>Streptophyta</taxon>
        <taxon>Embryophyta</taxon>
        <taxon>Tracheophyta</taxon>
        <taxon>Spermatophyta</taxon>
        <taxon>Magnoliopsida</taxon>
        <taxon>eudicotyledons</taxon>
        <taxon>Gunneridae</taxon>
        <taxon>Pentapetalae</taxon>
        <taxon>rosids</taxon>
        <taxon>malvids</taxon>
        <taxon>Malvales</taxon>
        <taxon>Malvaceae</taxon>
        <taxon>Malvoideae</taxon>
        <taxon>Gossypium</taxon>
    </lineage>
</organism>
<dbReference type="EMBL" id="JAHUZN010000010">
    <property type="protein sequence ID" value="KAG8481752.1"/>
    <property type="molecule type" value="Genomic_DNA"/>
</dbReference>
<dbReference type="PANTHER" id="PTHR11439:SF517">
    <property type="entry name" value="CYSTEINE-RICH RLK (RECEPTOR-LIKE PROTEIN KINASE) 8"/>
    <property type="match status" value="1"/>
</dbReference>
<dbReference type="AlphaFoldDB" id="A0A8J5YHX8"/>
<dbReference type="Proteomes" id="UP000701853">
    <property type="component" value="Chromosome 10"/>
</dbReference>
<dbReference type="OrthoDB" id="1001497at2759"/>
<dbReference type="Pfam" id="PF07727">
    <property type="entry name" value="RVT_2"/>
    <property type="match status" value="2"/>
</dbReference>
<accession>A0A8J5YHX8</accession>
<dbReference type="PANTHER" id="PTHR11439">
    <property type="entry name" value="GAG-POL-RELATED RETROTRANSPOSON"/>
    <property type="match status" value="1"/>
</dbReference>
<dbReference type="InterPro" id="IPR043502">
    <property type="entry name" value="DNA/RNA_pol_sf"/>
</dbReference>
<sequence length="403" mass="46932">MKKIVISKDVIFYKENTWNWNDQQPSQTFVDTEIEFERQQPLDQQTQATLELVSSPNDAPTTTKVEVIEPRPSRIRRRLAWMGDFEVTSIGPTEDPIIHFTGLTELSEGQKTIGVKWVYKTKLKENGEVDKYKARLVAKGYKQEFWVDYKEVFALVASRIEAYFLKVSFTKCPYKSTLFIKTGNQEKMLIVSLYVDDLIFTGNYSSMFNEFKKSMMIEFEMSNLSMMHYFLGIKVVQSADGIFISQRKYVQDILNRFDMKDCNLESIPIEFGLKLRKEGKKVNSTFYKQIIGSLMYLTGTRPDITYSVSLISRFMENPIEMHLLAVKRILRYLQGTKDFRLFYRKCEISDLFGFIDSDFAGDLDDRKSTSSYVFMMGTGVVSWSSRNNPLLLCQRLKLNLLLQ</sequence>
<protein>
    <recommendedName>
        <fullName evidence="1">Reverse transcriptase Ty1/copia-type domain-containing protein</fullName>
    </recommendedName>
</protein>
<keyword evidence="3" id="KW-1185">Reference proteome</keyword>
<feature type="domain" description="Reverse transcriptase Ty1/copia-type" evidence="1">
    <location>
        <begin position="104"/>
        <end position="157"/>
    </location>
</feature>
<dbReference type="InterPro" id="IPR013103">
    <property type="entry name" value="RVT_2"/>
</dbReference>
<feature type="domain" description="Reverse transcriptase Ty1/copia-type" evidence="1">
    <location>
        <begin position="160"/>
        <end position="270"/>
    </location>
</feature>
<proteinExistence type="predicted"/>
<comment type="caution">
    <text evidence="2">The sequence shown here is derived from an EMBL/GenBank/DDBJ whole genome shotgun (WGS) entry which is preliminary data.</text>
</comment>
<evidence type="ECO:0000313" key="3">
    <source>
        <dbReference type="Proteomes" id="UP000701853"/>
    </source>
</evidence>
<evidence type="ECO:0000259" key="1">
    <source>
        <dbReference type="Pfam" id="PF07727"/>
    </source>
</evidence>